<dbReference type="PANTHER" id="PTHR46224">
    <property type="entry name" value="ANKYRIN REPEAT FAMILY PROTEIN"/>
    <property type="match status" value="1"/>
</dbReference>
<dbReference type="Gene3D" id="1.25.40.20">
    <property type="entry name" value="Ankyrin repeat-containing domain"/>
    <property type="match status" value="3"/>
</dbReference>
<accession>A0ABR3GHV5</accession>
<evidence type="ECO:0000256" key="1">
    <source>
        <dbReference type="PROSITE-ProRule" id="PRU00023"/>
    </source>
</evidence>
<dbReference type="PROSITE" id="PS50297">
    <property type="entry name" value="ANK_REP_REGION"/>
    <property type="match status" value="1"/>
</dbReference>
<dbReference type="PRINTS" id="PR01415">
    <property type="entry name" value="ANKYRIN"/>
</dbReference>
<evidence type="ECO:0000313" key="3">
    <source>
        <dbReference type="Proteomes" id="UP001447188"/>
    </source>
</evidence>
<reference evidence="2 3" key="1">
    <citation type="submission" date="2024-02" db="EMBL/GenBank/DDBJ databases">
        <title>Discinaceae phylogenomics.</title>
        <authorList>
            <person name="Dirks A.C."/>
            <person name="James T.Y."/>
        </authorList>
    </citation>
    <scope>NUCLEOTIDE SEQUENCE [LARGE SCALE GENOMIC DNA]</scope>
    <source>
        <strain evidence="2 3">ACD0624</strain>
    </source>
</reference>
<name>A0ABR3GHV5_9PEZI</name>
<dbReference type="Pfam" id="PF12796">
    <property type="entry name" value="Ank_2"/>
    <property type="match status" value="3"/>
</dbReference>
<proteinExistence type="predicted"/>
<dbReference type="SUPFAM" id="SSF48403">
    <property type="entry name" value="Ankyrin repeat"/>
    <property type="match status" value="2"/>
</dbReference>
<evidence type="ECO:0000313" key="2">
    <source>
        <dbReference type="EMBL" id="KAL0635423.1"/>
    </source>
</evidence>
<dbReference type="PROSITE" id="PS50088">
    <property type="entry name" value="ANK_REPEAT"/>
    <property type="match status" value="1"/>
</dbReference>
<keyword evidence="1" id="KW-0040">ANK repeat</keyword>
<dbReference type="SMART" id="SM00248">
    <property type="entry name" value="ANK"/>
    <property type="match status" value="11"/>
</dbReference>
<dbReference type="InterPro" id="IPR036770">
    <property type="entry name" value="Ankyrin_rpt-contain_sf"/>
</dbReference>
<organism evidence="2 3">
    <name type="scientific">Discina gigas</name>
    <dbReference type="NCBI Taxonomy" id="1032678"/>
    <lineage>
        <taxon>Eukaryota</taxon>
        <taxon>Fungi</taxon>
        <taxon>Dikarya</taxon>
        <taxon>Ascomycota</taxon>
        <taxon>Pezizomycotina</taxon>
        <taxon>Pezizomycetes</taxon>
        <taxon>Pezizales</taxon>
        <taxon>Discinaceae</taxon>
        <taxon>Discina</taxon>
    </lineage>
</organism>
<dbReference type="Proteomes" id="UP001447188">
    <property type="component" value="Unassembled WGS sequence"/>
</dbReference>
<dbReference type="PANTHER" id="PTHR46224:SF64">
    <property type="entry name" value="IQ MOTIF AND ANKYRIN REPEAT DOMAIN-CONTAINING PROTEIN 1"/>
    <property type="match status" value="1"/>
</dbReference>
<gene>
    <name evidence="2" type="primary">arp3_3</name>
    <name evidence="2" type="ORF">Q9L58_005631</name>
</gene>
<sequence length="444" mass="46775">MLEVLLDRGAAANNPKYWKILLTAVGGGHTAVVRLLLGNAPYFGDVDYETILDLAAGGGHLAVIELLLDDRPDIAVSRYADPLTAATKGGHITVVKLLLDRIPDICLVKIPKALRAAAGGGSIAIVKLLLRHNLRHNEARGSKALQAAAGGGYMAIVKLLLDCDAVIDMGDCQEALLAAAKSGCIDIVSLLFTRGVNIPTPPSVNHSGTTPLEDAILGIDIAIVKLFLSKAAMPMNNESLWGSLEAAVESGQTNILKLLLSYPVEAEHEISQAGSMALHIAADRGYIDMVGLLLLAGAHVNHPTVSGAGSTASSRAIAGEHSDIVTLLLAVGADMNTLTHQQSALCLAVLQAHTDLVNILLENKADVHTVTIEIGDPNDVVHSPAKYNDLEITQLLFQYEARLADIINSSSNDIKEVFATARKTILPPKSTTAPGLSDEKINLC</sequence>
<comment type="caution">
    <text evidence="2">The sequence shown here is derived from an EMBL/GenBank/DDBJ whole genome shotgun (WGS) entry which is preliminary data.</text>
</comment>
<dbReference type="InterPro" id="IPR051616">
    <property type="entry name" value="Cul2-RING_E3_ligase_SR"/>
</dbReference>
<feature type="repeat" description="ANK" evidence="1">
    <location>
        <begin position="273"/>
        <end position="305"/>
    </location>
</feature>
<dbReference type="InterPro" id="IPR002110">
    <property type="entry name" value="Ankyrin_rpt"/>
</dbReference>
<protein>
    <submittedName>
        <fullName evidence="2">Actin- protein 3</fullName>
    </submittedName>
</protein>
<keyword evidence="3" id="KW-1185">Reference proteome</keyword>
<dbReference type="EMBL" id="JBBBZM010000070">
    <property type="protein sequence ID" value="KAL0635423.1"/>
    <property type="molecule type" value="Genomic_DNA"/>
</dbReference>